<keyword evidence="3" id="KW-0731">Sigma factor</keyword>
<sequence length="179" mass="19375">MSPVLAPTPPAAALGPQLGQLYAQHHGWLLAWLRGRLRGDGQQAADLAQDTFMRLLLARDALDTLAGLQTPRAWLCTTARHLLVDRARRQAIELAYLQALSQANTQHYQPSPEQELIAVQTLAQIGAALEGAAPKAGQAFVLHYLEGLTQQQVAARLGVSGRMVQKYLVQVLSRCALAA</sequence>
<evidence type="ECO:0000256" key="1">
    <source>
        <dbReference type="ARBA" id="ARBA00010641"/>
    </source>
</evidence>
<dbReference type="SUPFAM" id="SSF88946">
    <property type="entry name" value="Sigma2 domain of RNA polymerase sigma factors"/>
    <property type="match status" value="1"/>
</dbReference>
<keyword evidence="8" id="KW-1185">Reference proteome</keyword>
<dbReference type="GO" id="GO:0006352">
    <property type="term" value="P:DNA-templated transcription initiation"/>
    <property type="evidence" value="ECO:0007669"/>
    <property type="project" value="InterPro"/>
</dbReference>
<reference evidence="7 8" key="1">
    <citation type="submission" date="2020-08" db="EMBL/GenBank/DDBJ databases">
        <title>Functional genomics of gut bacteria from endangered species of beetles.</title>
        <authorList>
            <person name="Carlos-Shanley C."/>
        </authorList>
    </citation>
    <scope>NUCLEOTIDE SEQUENCE [LARGE SCALE GENOMIC DNA]</scope>
    <source>
        <strain evidence="7 8">S00239</strain>
    </source>
</reference>
<dbReference type="Pfam" id="PF04542">
    <property type="entry name" value="Sigma70_r2"/>
    <property type="match status" value="1"/>
</dbReference>
<dbReference type="InterPro" id="IPR036388">
    <property type="entry name" value="WH-like_DNA-bd_sf"/>
</dbReference>
<gene>
    <name evidence="7" type="ORF">HNP55_004485</name>
</gene>
<dbReference type="Proteomes" id="UP000562027">
    <property type="component" value="Unassembled WGS sequence"/>
</dbReference>
<comment type="caution">
    <text evidence="7">The sequence shown here is derived from an EMBL/GenBank/DDBJ whole genome shotgun (WGS) entry which is preliminary data.</text>
</comment>
<proteinExistence type="inferred from homology"/>
<evidence type="ECO:0000313" key="8">
    <source>
        <dbReference type="Proteomes" id="UP000562027"/>
    </source>
</evidence>
<protein>
    <submittedName>
        <fullName evidence="7">RNA polymerase sigma-70 factor (ECF subfamily)</fullName>
    </submittedName>
</protein>
<feature type="domain" description="RNA polymerase sigma-70 region 2" evidence="5">
    <location>
        <begin position="21"/>
        <end position="91"/>
    </location>
</feature>
<dbReference type="InterPro" id="IPR039425">
    <property type="entry name" value="RNA_pol_sigma-70-like"/>
</dbReference>
<dbReference type="AlphaFoldDB" id="A0A840LE03"/>
<dbReference type="Gene3D" id="1.10.10.10">
    <property type="entry name" value="Winged helix-like DNA-binding domain superfamily/Winged helix DNA-binding domain"/>
    <property type="match status" value="1"/>
</dbReference>
<dbReference type="SUPFAM" id="SSF88659">
    <property type="entry name" value="Sigma3 and sigma4 domains of RNA polymerase sigma factors"/>
    <property type="match status" value="1"/>
</dbReference>
<dbReference type="GO" id="GO:0016987">
    <property type="term" value="F:sigma factor activity"/>
    <property type="evidence" value="ECO:0007669"/>
    <property type="project" value="UniProtKB-KW"/>
</dbReference>
<organism evidence="7 8">
    <name type="scientific">Roseateles oligotrophus</name>
    <dbReference type="NCBI Taxonomy" id="1769250"/>
    <lineage>
        <taxon>Bacteria</taxon>
        <taxon>Pseudomonadati</taxon>
        <taxon>Pseudomonadota</taxon>
        <taxon>Betaproteobacteria</taxon>
        <taxon>Burkholderiales</taxon>
        <taxon>Sphaerotilaceae</taxon>
        <taxon>Roseateles</taxon>
    </lineage>
</organism>
<evidence type="ECO:0000256" key="4">
    <source>
        <dbReference type="ARBA" id="ARBA00023163"/>
    </source>
</evidence>
<accession>A0A840LE03</accession>
<dbReference type="InterPro" id="IPR013324">
    <property type="entry name" value="RNA_pol_sigma_r3/r4-like"/>
</dbReference>
<dbReference type="Gene3D" id="1.10.1740.10">
    <property type="match status" value="1"/>
</dbReference>
<dbReference type="EMBL" id="JACHLP010000012">
    <property type="protein sequence ID" value="MBB4845931.1"/>
    <property type="molecule type" value="Genomic_DNA"/>
</dbReference>
<dbReference type="InterPro" id="IPR013325">
    <property type="entry name" value="RNA_pol_sigma_r2"/>
</dbReference>
<keyword evidence="2" id="KW-0805">Transcription regulation</keyword>
<evidence type="ECO:0000259" key="6">
    <source>
        <dbReference type="Pfam" id="PF08281"/>
    </source>
</evidence>
<dbReference type="Pfam" id="PF08281">
    <property type="entry name" value="Sigma70_r4_2"/>
    <property type="match status" value="1"/>
</dbReference>
<evidence type="ECO:0000259" key="5">
    <source>
        <dbReference type="Pfam" id="PF04542"/>
    </source>
</evidence>
<dbReference type="NCBIfam" id="TIGR02937">
    <property type="entry name" value="sigma70-ECF"/>
    <property type="match status" value="1"/>
</dbReference>
<comment type="similarity">
    <text evidence="1">Belongs to the sigma-70 factor family. ECF subfamily.</text>
</comment>
<name>A0A840LE03_9BURK</name>
<dbReference type="GO" id="GO:0003677">
    <property type="term" value="F:DNA binding"/>
    <property type="evidence" value="ECO:0007669"/>
    <property type="project" value="InterPro"/>
</dbReference>
<dbReference type="RefSeq" id="WP_348648746.1">
    <property type="nucleotide sequence ID" value="NZ_JACHLP010000012.1"/>
</dbReference>
<keyword evidence="4" id="KW-0804">Transcription</keyword>
<feature type="domain" description="RNA polymerase sigma factor 70 region 4 type 2" evidence="6">
    <location>
        <begin position="126"/>
        <end position="175"/>
    </location>
</feature>
<dbReference type="PANTHER" id="PTHR43133:SF63">
    <property type="entry name" value="RNA POLYMERASE SIGMA FACTOR FECI-RELATED"/>
    <property type="match status" value="1"/>
</dbReference>
<dbReference type="PANTHER" id="PTHR43133">
    <property type="entry name" value="RNA POLYMERASE ECF-TYPE SIGMA FACTO"/>
    <property type="match status" value="1"/>
</dbReference>
<dbReference type="InterPro" id="IPR013249">
    <property type="entry name" value="RNA_pol_sigma70_r4_t2"/>
</dbReference>
<dbReference type="InterPro" id="IPR014284">
    <property type="entry name" value="RNA_pol_sigma-70_dom"/>
</dbReference>
<evidence type="ECO:0000313" key="7">
    <source>
        <dbReference type="EMBL" id="MBB4845931.1"/>
    </source>
</evidence>
<evidence type="ECO:0000256" key="2">
    <source>
        <dbReference type="ARBA" id="ARBA00023015"/>
    </source>
</evidence>
<dbReference type="InterPro" id="IPR007627">
    <property type="entry name" value="RNA_pol_sigma70_r2"/>
</dbReference>
<evidence type="ECO:0000256" key="3">
    <source>
        <dbReference type="ARBA" id="ARBA00023082"/>
    </source>
</evidence>